<evidence type="ECO:0000313" key="3">
    <source>
        <dbReference type="Proteomes" id="UP001438707"/>
    </source>
</evidence>
<dbReference type="EMBL" id="JALJOS010000002">
    <property type="protein sequence ID" value="KAK9843332.1"/>
    <property type="molecule type" value="Genomic_DNA"/>
</dbReference>
<sequence>MALEEDGQPDGNWWLRTLIASEVFFRPCQSCHQLKGRDCLVNFFNLDTGSSACVACLPEHRGDRLLQIRRSSYHDVLKVSDCCQAANVSSIQTYIINADRVIFIRRRPLARVPKGPSLKVVRCSVCSRALQDSCLFCSLQCKLDATDAGTAASGTLSDASSEPSAVTTVELPVTPQPESSPGANPVPCLTASFTRKRSKTVQYKWSAPLNITRSPAGLAHRSGRRKSKPHRAPLL</sequence>
<protein>
    <recommendedName>
        <fullName evidence="4">PLATZ transcription factor family protein</fullName>
    </recommendedName>
</protein>
<dbReference type="Proteomes" id="UP001438707">
    <property type="component" value="Unassembled WGS sequence"/>
</dbReference>
<accession>A0AAW1SCF5</accession>
<feature type="region of interest" description="Disordered" evidence="1">
    <location>
        <begin position="152"/>
        <end position="186"/>
    </location>
</feature>
<feature type="compositionally biased region" description="Basic residues" evidence="1">
    <location>
        <begin position="221"/>
        <end position="235"/>
    </location>
</feature>
<feature type="compositionally biased region" description="Polar residues" evidence="1">
    <location>
        <begin position="158"/>
        <end position="167"/>
    </location>
</feature>
<comment type="caution">
    <text evidence="2">The sequence shown here is derived from an EMBL/GenBank/DDBJ whole genome shotgun (WGS) entry which is preliminary data.</text>
</comment>
<dbReference type="Pfam" id="PF04640">
    <property type="entry name" value="PLATZ"/>
    <property type="match status" value="1"/>
</dbReference>
<dbReference type="AlphaFoldDB" id="A0AAW1SCF5"/>
<organism evidence="2 3">
    <name type="scientific">Apatococcus lobatus</name>
    <dbReference type="NCBI Taxonomy" id="904363"/>
    <lineage>
        <taxon>Eukaryota</taxon>
        <taxon>Viridiplantae</taxon>
        <taxon>Chlorophyta</taxon>
        <taxon>core chlorophytes</taxon>
        <taxon>Trebouxiophyceae</taxon>
        <taxon>Chlorellales</taxon>
        <taxon>Chlorellaceae</taxon>
        <taxon>Apatococcus</taxon>
    </lineage>
</organism>
<evidence type="ECO:0000256" key="1">
    <source>
        <dbReference type="SAM" id="MobiDB-lite"/>
    </source>
</evidence>
<feature type="region of interest" description="Disordered" evidence="1">
    <location>
        <begin position="214"/>
        <end position="235"/>
    </location>
</feature>
<proteinExistence type="predicted"/>
<keyword evidence="3" id="KW-1185">Reference proteome</keyword>
<gene>
    <name evidence="2" type="ORF">WJX74_010468</name>
</gene>
<dbReference type="InterPro" id="IPR006734">
    <property type="entry name" value="PLATZ"/>
</dbReference>
<dbReference type="PANTHER" id="PTHR31065:SF1">
    <property type="entry name" value="OS09G0116050 PROTEIN"/>
    <property type="match status" value="1"/>
</dbReference>
<name>A0AAW1SCF5_9CHLO</name>
<reference evidence="2 3" key="1">
    <citation type="journal article" date="2024" name="Nat. Commun.">
        <title>Phylogenomics reveals the evolutionary origins of lichenization in chlorophyte algae.</title>
        <authorList>
            <person name="Puginier C."/>
            <person name="Libourel C."/>
            <person name="Otte J."/>
            <person name="Skaloud P."/>
            <person name="Haon M."/>
            <person name="Grisel S."/>
            <person name="Petersen M."/>
            <person name="Berrin J.G."/>
            <person name="Delaux P.M."/>
            <person name="Dal Grande F."/>
            <person name="Keller J."/>
        </authorList>
    </citation>
    <scope>NUCLEOTIDE SEQUENCE [LARGE SCALE GENOMIC DNA]</scope>
    <source>
        <strain evidence="2 3">SAG 2145</strain>
    </source>
</reference>
<evidence type="ECO:0000313" key="2">
    <source>
        <dbReference type="EMBL" id="KAK9843332.1"/>
    </source>
</evidence>
<evidence type="ECO:0008006" key="4">
    <source>
        <dbReference type="Google" id="ProtNLM"/>
    </source>
</evidence>
<dbReference type="PANTHER" id="PTHR31065">
    <property type="entry name" value="PLATZ TRANSCRIPTION FACTOR FAMILY PROTEIN"/>
    <property type="match status" value="1"/>
</dbReference>